<evidence type="ECO:0000313" key="5">
    <source>
        <dbReference type="EMBL" id="MDM8201649.1"/>
    </source>
</evidence>
<reference evidence="6" key="1">
    <citation type="submission" date="2023-06" db="EMBL/GenBank/DDBJ databases">
        <title>Identification and characterization of horizontal gene transfer across gut microbiota members of farm animals based on homology search.</title>
        <authorList>
            <person name="Zeman M."/>
            <person name="Kubasova T."/>
            <person name="Jahodarova E."/>
            <person name="Nykrynova M."/>
            <person name="Rychlik I."/>
        </authorList>
    </citation>
    <scope>NUCLEOTIDE SEQUENCE [LARGE SCALE GENOMIC DNA]</scope>
    <source>
        <strain evidence="6">ET340</strain>
    </source>
</reference>
<dbReference type="PANTHER" id="PTHR43280">
    <property type="entry name" value="ARAC-FAMILY TRANSCRIPTIONAL REGULATOR"/>
    <property type="match status" value="1"/>
</dbReference>
<protein>
    <submittedName>
        <fullName evidence="5">AraC family transcriptional regulator</fullName>
    </submittedName>
</protein>
<evidence type="ECO:0000256" key="3">
    <source>
        <dbReference type="ARBA" id="ARBA00023163"/>
    </source>
</evidence>
<dbReference type="Pfam" id="PF12833">
    <property type="entry name" value="HTH_18"/>
    <property type="match status" value="1"/>
</dbReference>
<dbReference type="PRINTS" id="PR00032">
    <property type="entry name" value="HTHARAC"/>
</dbReference>
<evidence type="ECO:0000256" key="2">
    <source>
        <dbReference type="ARBA" id="ARBA00023125"/>
    </source>
</evidence>
<evidence type="ECO:0000313" key="6">
    <source>
        <dbReference type="Proteomes" id="UP001529380"/>
    </source>
</evidence>
<dbReference type="InterPro" id="IPR014710">
    <property type="entry name" value="RmlC-like_jellyroll"/>
</dbReference>
<feature type="domain" description="HTH araC/xylS-type" evidence="4">
    <location>
        <begin position="214"/>
        <end position="312"/>
    </location>
</feature>
<dbReference type="Gene3D" id="2.60.120.10">
    <property type="entry name" value="Jelly Rolls"/>
    <property type="match status" value="1"/>
</dbReference>
<dbReference type="SUPFAM" id="SSF46689">
    <property type="entry name" value="Homeodomain-like"/>
    <property type="match status" value="2"/>
</dbReference>
<dbReference type="InterPro" id="IPR018062">
    <property type="entry name" value="HTH_AraC-typ_CS"/>
</dbReference>
<organism evidence="5 6">
    <name type="scientific">Allofournierella massiliensis</name>
    <dbReference type="NCBI Taxonomy" id="1650663"/>
    <lineage>
        <taxon>Bacteria</taxon>
        <taxon>Bacillati</taxon>
        <taxon>Bacillota</taxon>
        <taxon>Clostridia</taxon>
        <taxon>Eubacteriales</taxon>
        <taxon>Oscillospiraceae</taxon>
        <taxon>Allofournierella</taxon>
    </lineage>
</organism>
<dbReference type="PROSITE" id="PS01124">
    <property type="entry name" value="HTH_ARAC_FAMILY_2"/>
    <property type="match status" value="1"/>
</dbReference>
<dbReference type="Gene3D" id="1.10.10.60">
    <property type="entry name" value="Homeodomain-like"/>
    <property type="match status" value="2"/>
</dbReference>
<dbReference type="EMBL" id="JAUDCL010000018">
    <property type="protein sequence ID" value="MDM8201649.1"/>
    <property type="molecule type" value="Genomic_DNA"/>
</dbReference>
<dbReference type="PROSITE" id="PS00041">
    <property type="entry name" value="HTH_ARAC_FAMILY_1"/>
    <property type="match status" value="1"/>
</dbReference>
<keyword evidence="6" id="KW-1185">Reference proteome</keyword>
<dbReference type="PANTHER" id="PTHR43280:SF2">
    <property type="entry name" value="HTH-TYPE TRANSCRIPTIONAL REGULATOR EXSA"/>
    <property type="match status" value="1"/>
</dbReference>
<proteinExistence type="predicted"/>
<comment type="caution">
    <text evidence="5">The sequence shown here is derived from an EMBL/GenBank/DDBJ whole genome shotgun (WGS) entry which is preliminary data.</text>
</comment>
<gene>
    <name evidence="5" type="ORF">QUW08_10165</name>
</gene>
<keyword evidence="1" id="KW-0805">Transcription regulation</keyword>
<name>A0ABT7URZ0_9FIRM</name>
<dbReference type="SMART" id="SM00342">
    <property type="entry name" value="HTH_ARAC"/>
    <property type="match status" value="1"/>
</dbReference>
<accession>A0ABT7URZ0</accession>
<sequence>MEQLILDHMLKEEFSFPDSSFPIQFYIDDLHQWPDGQVPLHWHFGYEIFSAFNQEVMIQVGEKHLTLLPGESILIGSGQLHRYSLTDSTRECLCPNIVFAENVLAPLTSTIFQKYFYPLLHDSSLPYITLSQYVPWQKQMLSCLFRVYQVLGGEASQDMLDFSILLPKQSHSDCPELEVHQSLFEFFKILYNNQSEFSRSKIQPLDSKTQIRMQQMVQYIQKHFSEMISLEDLAASANISRSEAGRCFQKYYADTPMSYLIRYRLQQAQKLLLTSTLSVKEISCQCGFSDSSYFVKVFRKHMKRTPAEYRRVYQMTHQI</sequence>
<dbReference type="Proteomes" id="UP001529380">
    <property type="component" value="Unassembled WGS sequence"/>
</dbReference>
<dbReference type="InterPro" id="IPR018060">
    <property type="entry name" value="HTH_AraC"/>
</dbReference>
<dbReference type="SUPFAM" id="SSF51182">
    <property type="entry name" value="RmlC-like cupins"/>
    <property type="match status" value="1"/>
</dbReference>
<dbReference type="InterPro" id="IPR011051">
    <property type="entry name" value="RmlC_Cupin_sf"/>
</dbReference>
<keyword evidence="3" id="KW-0804">Transcription</keyword>
<keyword evidence="2" id="KW-0238">DNA-binding</keyword>
<reference evidence="5 6" key="3">
    <citation type="submission" date="2023-06" db="EMBL/GenBank/DDBJ databases">
        <authorList>
            <person name="Zeman M."/>
            <person name="Kubasova T."/>
            <person name="Jahodarova E."/>
            <person name="Nykrynova M."/>
            <person name="Rychlik I."/>
        </authorList>
    </citation>
    <scope>NUCLEOTIDE SEQUENCE [LARGE SCALE GENOMIC DNA]</scope>
    <source>
        <strain evidence="5 6">ET340</strain>
    </source>
</reference>
<evidence type="ECO:0000256" key="1">
    <source>
        <dbReference type="ARBA" id="ARBA00023015"/>
    </source>
</evidence>
<reference evidence="5 6" key="2">
    <citation type="submission" date="2023-06" db="EMBL/GenBank/DDBJ databases">
        <title>Identification and characterization of horizontal gene transfer across gut microbiota members of farm animals based on homology search.</title>
        <authorList>
            <person name="Schwarzerova J."/>
            <person name="Nykrynova M."/>
            <person name="Jureckova K."/>
            <person name="Cejkova D."/>
            <person name="Rychlik I."/>
        </authorList>
    </citation>
    <scope>NUCLEOTIDE SEQUENCE [LARGE SCALE GENOMIC DNA]</scope>
    <source>
        <strain evidence="5 6">ET340</strain>
    </source>
</reference>
<dbReference type="InterPro" id="IPR020449">
    <property type="entry name" value="Tscrpt_reg_AraC-type_HTH"/>
</dbReference>
<evidence type="ECO:0000259" key="4">
    <source>
        <dbReference type="PROSITE" id="PS01124"/>
    </source>
</evidence>
<dbReference type="InterPro" id="IPR009057">
    <property type="entry name" value="Homeodomain-like_sf"/>
</dbReference>